<evidence type="ECO:0000313" key="4">
    <source>
        <dbReference type="EMBL" id="MFD0690481.1"/>
    </source>
</evidence>
<sequence length="170" mass="17704">MRTGAVTAVAGGLALGSGLGALWIRRNLLVATVNGRSMEPTLHAGDRLLVRRTDRVRPGQIVVVRAPDPPLGSAPPDTGLTPEEEAALPLVPEAAPPPGGRLLVKRAVAVAGDRVPRDGFPALREASEDVVPPGALVVLGDNPSVSWDSREYGFVRPGECVGVAVRRLHA</sequence>
<dbReference type="PANTHER" id="PTHR43390">
    <property type="entry name" value="SIGNAL PEPTIDASE I"/>
    <property type="match status" value="1"/>
</dbReference>
<dbReference type="EMBL" id="JBHTGP010000018">
    <property type="protein sequence ID" value="MFD0690481.1"/>
    <property type="molecule type" value="Genomic_DNA"/>
</dbReference>
<organism evidence="4 5">
    <name type="scientific">Actinomadura fibrosa</name>
    <dbReference type="NCBI Taxonomy" id="111802"/>
    <lineage>
        <taxon>Bacteria</taxon>
        <taxon>Bacillati</taxon>
        <taxon>Actinomycetota</taxon>
        <taxon>Actinomycetes</taxon>
        <taxon>Streptosporangiales</taxon>
        <taxon>Thermomonosporaceae</taxon>
        <taxon>Actinomadura</taxon>
    </lineage>
</organism>
<protein>
    <submittedName>
        <fullName evidence="4">S26 family signal peptidase</fullName>
    </submittedName>
</protein>
<comment type="subcellular location">
    <subcellularLocation>
        <location evidence="1">Cell membrane</location>
        <topology evidence="1">Single-pass type II membrane protein</topology>
    </subcellularLocation>
</comment>
<comment type="caution">
    <text evidence="4">The sequence shown here is derived from an EMBL/GenBank/DDBJ whole genome shotgun (WGS) entry which is preliminary data.</text>
</comment>
<feature type="domain" description="Peptidase S26" evidence="3">
    <location>
        <begin position="31"/>
        <end position="117"/>
    </location>
</feature>
<reference evidence="5" key="1">
    <citation type="journal article" date="2019" name="Int. J. Syst. Evol. Microbiol.">
        <title>The Global Catalogue of Microorganisms (GCM) 10K type strain sequencing project: providing services to taxonomists for standard genome sequencing and annotation.</title>
        <authorList>
            <consortium name="The Broad Institute Genomics Platform"/>
            <consortium name="The Broad Institute Genome Sequencing Center for Infectious Disease"/>
            <person name="Wu L."/>
            <person name="Ma J."/>
        </authorList>
    </citation>
    <scope>NUCLEOTIDE SEQUENCE [LARGE SCALE GENOMIC DNA]</scope>
    <source>
        <strain evidence="5">JCM 9371</strain>
    </source>
</reference>
<evidence type="ECO:0000256" key="2">
    <source>
        <dbReference type="ARBA" id="ARBA00009370"/>
    </source>
</evidence>
<dbReference type="Proteomes" id="UP001597063">
    <property type="component" value="Unassembled WGS sequence"/>
</dbReference>
<dbReference type="InterPro" id="IPR019533">
    <property type="entry name" value="Peptidase_S26"/>
</dbReference>
<gene>
    <name evidence="4" type="ORF">ACFQZM_38755</name>
</gene>
<dbReference type="Gene3D" id="2.10.109.10">
    <property type="entry name" value="Umud Fragment, subunit A"/>
    <property type="match status" value="1"/>
</dbReference>
<name>A0ABW2XVS6_9ACTN</name>
<dbReference type="PRINTS" id="PR00727">
    <property type="entry name" value="LEADERPTASE"/>
</dbReference>
<dbReference type="InterPro" id="IPR036286">
    <property type="entry name" value="LexA/Signal_pep-like_sf"/>
</dbReference>
<keyword evidence="5" id="KW-1185">Reference proteome</keyword>
<dbReference type="SUPFAM" id="SSF51306">
    <property type="entry name" value="LexA/Signal peptidase"/>
    <property type="match status" value="1"/>
</dbReference>
<dbReference type="Pfam" id="PF10502">
    <property type="entry name" value="Peptidase_S26"/>
    <property type="match status" value="2"/>
</dbReference>
<dbReference type="RefSeq" id="WP_207400329.1">
    <property type="nucleotide sequence ID" value="NZ_CAACUY010000323.1"/>
</dbReference>
<proteinExistence type="inferred from homology"/>
<dbReference type="PANTHER" id="PTHR43390:SF1">
    <property type="entry name" value="CHLOROPLAST PROCESSING PEPTIDASE"/>
    <property type="match status" value="1"/>
</dbReference>
<comment type="similarity">
    <text evidence="2">Belongs to the peptidase S26 family.</text>
</comment>
<evidence type="ECO:0000256" key="1">
    <source>
        <dbReference type="ARBA" id="ARBA00004401"/>
    </source>
</evidence>
<feature type="domain" description="Peptidase S26" evidence="3">
    <location>
        <begin position="128"/>
        <end position="165"/>
    </location>
</feature>
<dbReference type="InterPro" id="IPR000223">
    <property type="entry name" value="Pept_S26A_signal_pept_1"/>
</dbReference>
<evidence type="ECO:0000313" key="5">
    <source>
        <dbReference type="Proteomes" id="UP001597063"/>
    </source>
</evidence>
<evidence type="ECO:0000259" key="3">
    <source>
        <dbReference type="Pfam" id="PF10502"/>
    </source>
</evidence>
<accession>A0ABW2XVS6</accession>
<dbReference type="CDD" id="cd06530">
    <property type="entry name" value="S26_SPase_I"/>
    <property type="match status" value="1"/>
</dbReference>